<dbReference type="PROSITE" id="PS00028">
    <property type="entry name" value="ZINC_FINGER_C2H2_1"/>
    <property type="match status" value="1"/>
</dbReference>
<organism evidence="3 4">
    <name type="scientific">Heterobasidion irregulare (strain TC 32-1)</name>
    <dbReference type="NCBI Taxonomy" id="747525"/>
    <lineage>
        <taxon>Eukaryota</taxon>
        <taxon>Fungi</taxon>
        <taxon>Dikarya</taxon>
        <taxon>Basidiomycota</taxon>
        <taxon>Agaricomycotina</taxon>
        <taxon>Agaricomycetes</taxon>
        <taxon>Russulales</taxon>
        <taxon>Bondarzewiaceae</taxon>
        <taxon>Heterobasidion</taxon>
        <taxon>Heterobasidion annosum species complex</taxon>
    </lineage>
</organism>
<feature type="compositionally biased region" description="Low complexity" evidence="1">
    <location>
        <begin position="431"/>
        <end position="447"/>
    </location>
</feature>
<proteinExistence type="predicted"/>
<keyword evidence="4" id="KW-1185">Reference proteome</keyword>
<evidence type="ECO:0000313" key="4">
    <source>
        <dbReference type="Proteomes" id="UP000030671"/>
    </source>
</evidence>
<feature type="region of interest" description="Disordered" evidence="1">
    <location>
        <begin position="421"/>
        <end position="557"/>
    </location>
</feature>
<feature type="compositionally biased region" description="Low complexity" evidence="1">
    <location>
        <begin position="525"/>
        <end position="539"/>
    </location>
</feature>
<gene>
    <name evidence="3" type="ORF">HETIRDRAFT_312412</name>
</gene>
<reference evidence="3 4" key="1">
    <citation type="journal article" date="2012" name="New Phytol.">
        <title>Insight into trade-off between wood decay and parasitism from the genome of a fungal forest pathogen.</title>
        <authorList>
            <person name="Olson A."/>
            <person name="Aerts A."/>
            <person name="Asiegbu F."/>
            <person name="Belbahri L."/>
            <person name="Bouzid O."/>
            <person name="Broberg A."/>
            <person name="Canback B."/>
            <person name="Coutinho P.M."/>
            <person name="Cullen D."/>
            <person name="Dalman K."/>
            <person name="Deflorio G."/>
            <person name="van Diepen L.T."/>
            <person name="Dunand C."/>
            <person name="Duplessis S."/>
            <person name="Durling M."/>
            <person name="Gonthier P."/>
            <person name="Grimwood J."/>
            <person name="Fossdal C.G."/>
            <person name="Hansson D."/>
            <person name="Henrissat B."/>
            <person name="Hietala A."/>
            <person name="Himmelstrand K."/>
            <person name="Hoffmeister D."/>
            <person name="Hogberg N."/>
            <person name="James T.Y."/>
            <person name="Karlsson M."/>
            <person name="Kohler A."/>
            <person name="Kues U."/>
            <person name="Lee Y.H."/>
            <person name="Lin Y.C."/>
            <person name="Lind M."/>
            <person name="Lindquist E."/>
            <person name="Lombard V."/>
            <person name="Lucas S."/>
            <person name="Lunden K."/>
            <person name="Morin E."/>
            <person name="Murat C."/>
            <person name="Park J."/>
            <person name="Raffaello T."/>
            <person name="Rouze P."/>
            <person name="Salamov A."/>
            <person name="Schmutz J."/>
            <person name="Solheim H."/>
            <person name="Stahlberg J."/>
            <person name="Velez H."/>
            <person name="de Vries R.P."/>
            <person name="Wiebenga A."/>
            <person name="Woodward S."/>
            <person name="Yakovlev I."/>
            <person name="Garbelotto M."/>
            <person name="Martin F."/>
            <person name="Grigoriev I.V."/>
            <person name="Stenlid J."/>
        </authorList>
    </citation>
    <scope>NUCLEOTIDE SEQUENCE [LARGE SCALE GENOMIC DNA]</scope>
    <source>
        <strain evidence="3 4">TC 32-1</strain>
    </source>
</reference>
<dbReference type="InterPro" id="IPR013087">
    <property type="entry name" value="Znf_C2H2_type"/>
</dbReference>
<feature type="compositionally biased region" description="Low complexity" evidence="1">
    <location>
        <begin position="456"/>
        <end position="471"/>
    </location>
</feature>
<dbReference type="RefSeq" id="XP_009543353.1">
    <property type="nucleotide sequence ID" value="XM_009545058.1"/>
</dbReference>
<dbReference type="SMART" id="SM00355">
    <property type="entry name" value="ZnF_C2H2"/>
    <property type="match status" value="2"/>
</dbReference>
<feature type="compositionally biased region" description="Polar residues" evidence="1">
    <location>
        <begin position="507"/>
        <end position="517"/>
    </location>
</feature>
<dbReference type="GeneID" id="20669953"/>
<evidence type="ECO:0000259" key="2">
    <source>
        <dbReference type="PROSITE" id="PS00028"/>
    </source>
</evidence>
<dbReference type="EMBL" id="KI925456">
    <property type="protein sequence ID" value="ETW83574.1"/>
    <property type="molecule type" value="Genomic_DNA"/>
</dbReference>
<dbReference type="Proteomes" id="UP000030671">
    <property type="component" value="Unassembled WGS sequence"/>
</dbReference>
<protein>
    <recommendedName>
        <fullName evidence="2">C2H2-type domain-containing protein</fullName>
    </recommendedName>
</protein>
<dbReference type="HOGENOM" id="CLU_415631_0_0_1"/>
<dbReference type="InParanoid" id="W4KCV6"/>
<dbReference type="KEGG" id="hir:HETIRDRAFT_312412"/>
<feature type="domain" description="C2H2-type" evidence="2">
    <location>
        <begin position="561"/>
        <end position="583"/>
    </location>
</feature>
<name>W4KCV6_HETIT</name>
<evidence type="ECO:0000256" key="1">
    <source>
        <dbReference type="SAM" id="MobiDB-lite"/>
    </source>
</evidence>
<feature type="region of interest" description="Disordered" evidence="1">
    <location>
        <begin position="637"/>
        <end position="660"/>
    </location>
</feature>
<dbReference type="AlphaFoldDB" id="W4KCV6"/>
<feature type="compositionally biased region" description="Low complexity" evidence="1">
    <location>
        <begin position="485"/>
        <end position="495"/>
    </location>
</feature>
<accession>W4KCV6</accession>
<evidence type="ECO:0000313" key="3">
    <source>
        <dbReference type="EMBL" id="ETW83574.1"/>
    </source>
</evidence>
<sequence>MFDLDELMKTIFQELRDGVSFLDSDGPLDMTDFDDFPDAPNVGNTSHTVDETTTTGAELVPAEGTKEEADLIRMLEENGLLVNTDRPNLNYCNDQGSLAQRTLIAMPFAETFVPDGSGSLPEVAMMSQSIQQSKSIDVCYNLWCPPAHRPFAMDNDAVPLPPISHRKRRAEDDATEWFTSKSGRRDGMSVVERIPPPTLPQTSFSRFATAYEATEGNALRNNKKTTRTFGGEEILFAADSVPVAVPLLIQEPWPTMTSTAAPATHPYHPQASYMTAGYSGQAFPHSLSSFGAQPTFQQAVPMLPWGAASESRQRFDTMPHIPTGNGVYFPQPPFGTTGPSMIHDTSLRWMASAQAEDPFLLRTMPSMPVESSLDASLAQTLPSYPSRMREPHRVLHTSATEPQTFTFPVAAPTFGAVPCPSDDRLPSVANPSQTVSSSTSSTAPSAAKPKRKKQPPRASGMTSSSKIPSTSKPKKQKQPPRASDTTSSSNMPSTSKPKKKKQPPRASGTTSKAPSTSKPKRKKQAPAQTSGSSSSTAPSCVGPIKRRRPPQTPYDPDGVGCHICKGGFTRPSEVTKHLRTKKHRLNELAMMFPGLKMSQPKNDIICPIDKCDEVAVESWLMKQHLEEKHGLIAKNVSATNVNDADVEKGDDVDTDEDESD</sequence>